<dbReference type="PANTHER" id="PTHR45682:SF10">
    <property type="entry name" value="DUAL SPECIFICITY PROTEIN PHOSPHATASE 13 ISOFORM B"/>
    <property type="match status" value="1"/>
</dbReference>
<dbReference type="InterPro" id="IPR029021">
    <property type="entry name" value="Prot-tyrosine_phosphatase-like"/>
</dbReference>
<evidence type="ECO:0000256" key="7">
    <source>
        <dbReference type="ARBA" id="ARBA00022912"/>
    </source>
</evidence>
<evidence type="ECO:0000256" key="5">
    <source>
        <dbReference type="ARBA" id="ARBA00022490"/>
    </source>
</evidence>
<comment type="catalytic activity">
    <reaction evidence="8">
        <text>O-phospho-L-seryl-[protein] + H2O = L-seryl-[protein] + phosphate</text>
        <dbReference type="Rhea" id="RHEA:20629"/>
        <dbReference type="Rhea" id="RHEA-COMP:9863"/>
        <dbReference type="Rhea" id="RHEA-COMP:11604"/>
        <dbReference type="ChEBI" id="CHEBI:15377"/>
        <dbReference type="ChEBI" id="CHEBI:29999"/>
        <dbReference type="ChEBI" id="CHEBI:43474"/>
        <dbReference type="ChEBI" id="CHEBI:83421"/>
        <dbReference type="EC" id="3.1.3.16"/>
    </reaction>
</comment>
<dbReference type="FunFam" id="3.90.190.10:FF:000037">
    <property type="entry name" value="dual specificity protein phosphatase 26"/>
    <property type="match status" value="1"/>
</dbReference>
<comment type="catalytic activity">
    <reaction evidence="9">
        <text>O-phospho-L-threonyl-[protein] + H2O = L-threonyl-[protein] + phosphate</text>
        <dbReference type="Rhea" id="RHEA:47004"/>
        <dbReference type="Rhea" id="RHEA-COMP:11060"/>
        <dbReference type="Rhea" id="RHEA-COMP:11605"/>
        <dbReference type="ChEBI" id="CHEBI:15377"/>
        <dbReference type="ChEBI" id="CHEBI:30013"/>
        <dbReference type="ChEBI" id="CHEBI:43474"/>
        <dbReference type="ChEBI" id="CHEBI:61977"/>
        <dbReference type="EC" id="3.1.3.16"/>
    </reaction>
</comment>
<comment type="catalytic activity">
    <reaction evidence="10">
        <text>O-phospho-L-tyrosyl-[protein] + H2O = L-tyrosyl-[protein] + phosphate</text>
        <dbReference type="Rhea" id="RHEA:10684"/>
        <dbReference type="Rhea" id="RHEA-COMP:10136"/>
        <dbReference type="Rhea" id="RHEA-COMP:20101"/>
        <dbReference type="ChEBI" id="CHEBI:15377"/>
        <dbReference type="ChEBI" id="CHEBI:43474"/>
        <dbReference type="ChEBI" id="CHEBI:46858"/>
        <dbReference type="ChEBI" id="CHEBI:61978"/>
        <dbReference type="EC" id="3.1.3.48"/>
    </reaction>
</comment>
<dbReference type="CDD" id="cd14580">
    <property type="entry name" value="DUSP13A"/>
    <property type="match status" value="1"/>
</dbReference>
<evidence type="ECO:0000256" key="1">
    <source>
        <dbReference type="ARBA" id="ARBA00004496"/>
    </source>
</evidence>
<dbReference type="InterPro" id="IPR020422">
    <property type="entry name" value="TYR_PHOSPHATASE_DUAL_dom"/>
</dbReference>
<dbReference type="GO" id="GO:0005737">
    <property type="term" value="C:cytoplasm"/>
    <property type="evidence" value="ECO:0007669"/>
    <property type="project" value="UniProtKB-SubCell"/>
</dbReference>
<evidence type="ECO:0000259" key="14">
    <source>
        <dbReference type="PROSITE" id="PS50054"/>
    </source>
</evidence>
<dbReference type="PROSITE" id="PS50056">
    <property type="entry name" value="TYR_PHOSPHATASE_2"/>
    <property type="match status" value="2"/>
</dbReference>
<dbReference type="GO" id="GO:0043409">
    <property type="term" value="P:negative regulation of MAPK cascade"/>
    <property type="evidence" value="ECO:0007669"/>
    <property type="project" value="TreeGrafter"/>
</dbReference>
<evidence type="ECO:0000313" key="16">
    <source>
        <dbReference type="Proteomes" id="UP000504640"/>
    </source>
</evidence>
<keyword evidence="5" id="KW-0963">Cytoplasm</keyword>
<dbReference type="Pfam" id="PF00782">
    <property type="entry name" value="DSPc"/>
    <property type="match status" value="2"/>
</dbReference>
<dbReference type="Gene3D" id="3.90.190.10">
    <property type="entry name" value="Protein tyrosine phosphatase superfamily"/>
    <property type="match status" value="2"/>
</dbReference>
<dbReference type="InterPro" id="IPR020405">
    <property type="entry name" value="Atypical_DUSP_subfamA"/>
</dbReference>
<comment type="subcellular location">
    <subcellularLocation>
        <location evidence="1">Cytoplasm</location>
    </subcellularLocation>
</comment>
<name>A0A6J3G2U3_SAPAP</name>
<keyword evidence="7" id="KW-0904">Protein phosphatase</keyword>
<dbReference type="PRINTS" id="PR01909">
    <property type="entry name" value="ADSPHPHTASEA"/>
</dbReference>
<evidence type="ECO:0000256" key="2">
    <source>
        <dbReference type="ARBA" id="ARBA00008601"/>
    </source>
</evidence>
<dbReference type="InterPro" id="IPR000340">
    <property type="entry name" value="Dual-sp_phosphatase_cat-dom"/>
</dbReference>
<comment type="similarity">
    <text evidence="2">Belongs to the protein-tyrosine phosphatase family. Non-receptor class dual specificity subfamily.</text>
</comment>
<evidence type="ECO:0000259" key="15">
    <source>
        <dbReference type="PROSITE" id="PS50056"/>
    </source>
</evidence>
<dbReference type="SUPFAM" id="SSF52799">
    <property type="entry name" value="(Phosphotyrosine protein) phosphatases II"/>
    <property type="match status" value="2"/>
</dbReference>
<evidence type="ECO:0000256" key="12">
    <source>
        <dbReference type="ARBA" id="ARBA00069813"/>
    </source>
</evidence>
<dbReference type="RefSeq" id="XP_032112388.1">
    <property type="nucleotide sequence ID" value="XM_032256497.1"/>
</dbReference>
<dbReference type="EC" id="3.1.3.48" evidence="3"/>
<dbReference type="InterPro" id="IPR016130">
    <property type="entry name" value="Tyr_Pase_AS"/>
</dbReference>
<accession>A0A6J3G2U3</accession>
<dbReference type="PANTHER" id="PTHR45682">
    <property type="entry name" value="AGAP008228-PA"/>
    <property type="match status" value="1"/>
</dbReference>
<keyword evidence="16" id="KW-1185">Reference proteome</keyword>
<sequence length="458" mass="51236">MAETSLPELGGDDKATPCPSILELEELLRAGKSSCNRVDEVWPNLFIGDAATANNRFELWKLGITHVLNAAHGGLYCQGGPDFYGSSVSYLGVPAHDLPDFDISAYFSSAADFIHRALNTPGAKVLVHCVVGVSRSATLVLAYLMLHQQLSLRQAVITVRQHRWVFPNRGFLHQLCRLDQQLRGASQSRGPRAGPYSLLWGSATLPPWHWSCWCCWRLWPRQTHRRWWEPSVGSTLEPATPSGSSWCLHPLSATVFGLHRMDSLQKQDLRRPKIHRAARGAPYQPPTLASLQRLLWVRQSATLNHINEVWPRLFLGDAYAARDKSKLTQLGITHIVNAAAGKFQVDTGAKFYRGMSLEYYGIEADDNPFFDLSVYFLPVARYIRAALSLPQGRVLVHCAMGVSRSATLVLAYLMIYENMTLVEAIQTVQAHRNICPNSGFLRQLQVLDNRLGQETGRL</sequence>
<reference evidence="17" key="1">
    <citation type="submission" date="2025-08" db="UniProtKB">
        <authorList>
            <consortium name="RefSeq"/>
        </authorList>
    </citation>
    <scope>IDENTIFICATION</scope>
    <source>
        <tissue evidence="17">Blood</tissue>
    </source>
</reference>
<dbReference type="GO" id="GO:0004725">
    <property type="term" value="F:protein tyrosine phosphatase activity"/>
    <property type="evidence" value="ECO:0007669"/>
    <property type="project" value="UniProtKB-EC"/>
</dbReference>
<dbReference type="GO" id="GO:0004722">
    <property type="term" value="F:protein serine/threonine phosphatase activity"/>
    <property type="evidence" value="ECO:0007669"/>
    <property type="project" value="UniProtKB-EC"/>
</dbReference>
<dbReference type="AlphaFoldDB" id="A0A6J3G2U3"/>
<evidence type="ECO:0000256" key="3">
    <source>
        <dbReference type="ARBA" id="ARBA00013064"/>
    </source>
</evidence>
<evidence type="ECO:0000256" key="6">
    <source>
        <dbReference type="ARBA" id="ARBA00022801"/>
    </source>
</evidence>
<feature type="domain" description="Tyrosine-protein phosphatase" evidence="14">
    <location>
        <begin position="36"/>
        <end position="184"/>
    </location>
</feature>
<feature type="active site" description="Phosphocysteine intermediate" evidence="13">
    <location>
        <position position="398"/>
    </location>
</feature>
<dbReference type="FunFam" id="3.90.190.10:FF:000059">
    <property type="entry name" value="Dual specificity phosphatase 13, isoform CRA_b"/>
    <property type="match status" value="1"/>
</dbReference>
<dbReference type="InterPro" id="IPR003595">
    <property type="entry name" value="Tyr_Pase_cat"/>
</dbReference>
<dbReference type="SMART" id="SM00404">
    <property type="entry name" value="PTPc_motif"/>
    <property type="match status" value="1"/>
</dbReference>
<feature type="domain" description="Tyrosine specific protein phosphatases" evidence="15">
    <location>
        <begin position="374"/>
        <end position="432"/>
    </location>
</feature>
<dbReference type="PROSITE" id="PS50054">
    <property type="entry name" value="TYR_PHOSPHATASE_DUAL"/>
    <property type="match status" value="2"/>
</dbReference>
<dbReference type="EC" id="3.1.3.16" evidence="4"/>
<evidence type="ECO:0000256" key="8">
    <source>
        <dbReference type="ARBA" id="ARBA00047761"/>
    </source>
</evidence>
<dbReference type="Proteomes" id="UP000504640">
    <property type="component" value="Unplaced"/>
</dbReference>
<dbReference type="PROSITE" id="PS00383">
    <property type="entry name" value="TYR_PHOSPHATASE_1"/>
    <property type="match status" value="2"/>
</dbReference>
<organism evidence="16 17">
    <name type="scientific">Sapajus apella</name>
    <name type="common">Brown-capped capuchin</name>
    <name type="synonym">Cebus apella</name>
    <dbReference type="NCBI Taxonomy" id="9515"/>
    <lineage>
        <taxon>Eukaryota</taxon>
        <taxon>Metazoa</taxon>
        <taxon>Chordata</taxon>
        <taxon>Craniata</taxon>
        <taxon>Vertebrata</taxon>
        <taxon>Euteleostomi</taxon>
        <taxon>Mammalia</taxon>
        <taxon>Eutheria</taxon>
        <taxon>Euarchontoglires</taxon>
        <taxon>Primates</taxon>
        <taxon>Haplorrhini</taxon>
        <taxon>Platyrrhini</taxon>
        <taxon>Cebidae</taxon>
        <taxon>Cebinae</taxon>
        <taxon>Sapajus</taxon>
    </lineage>
</organism>
<evidence type="ECO:0000313" key="17">
    <source>
        <dbReference type="RefSeq" id="XP_032112388.1"/>
    </source>
</evidence>
<evidence type="ECO:0000256" key="9">
    <source>
        <dbReference type="ARBA" id="ARBA00048336"/>
    </source>
</evidence>
<feature type="domain" description="Tyrosine specific protein phosphatases" evidence="15">
    <location>
        <begin position="105"/>
        <end position="163"/>
    </location>
</feature>
<dbReference type="GO" id="GO:0033549">
    <property type="term" value="F:MAP kinase phosphatase activity"/>
    <property type="evidence" value="ECO:0007669"/>
    <property type="project" value="TreeGrafter"/>
</dbReference>
<protein>
    <recommendedName>
        <fullName evidence="12">Dual specificity protein phosphatase 13B</fullName>
        <ecNumber evidence="4">3.1.3.16</ecNumber>
        <ecNumber evidence="3">3.1.3.48</ecNumber>
    </recommendedName>
</protein>
<dbReference type="CTD" id="51207"/>
<dbReference type="GeneID" id="116535437"/>
<evidence type="ECO:0000256" key="11">
    <source>
        <dbReference type="ARBA" id="ARBA00058283"/>
    </source>
</evidence>
<dbReference type="GO" id="GO:0008138">
    <property type="term" value="F:protein tyrosine/serine/threonine phosphatase activity"/>
    <property type="evidence" value="ECO:0007669"/>
    <property type="project" value="InterPro"/>
</dbReference>
<proteinExistence type="inferred from homology"/>
<dbReference type="PRINTS" id="PR01908">
    <property type="entry name" value="ADSPHPHTASE"/>
</dbReference>
<keyword evidence="6" id="KW-0378">Hydrolase</keyword>
<evidence type="ECO:0000256" key="13">
    <source>
        <dbReference type="PIRSR" id="PIRSR620405-1"/>
    </source>
</evidence>
<feature type="domain" description="Tyrosine-protein phosphatase" evidence="14">
    <location>
        <begin position="305"/>
        <end position="453"/>
    </location>
</feature>
<evidence type="ECO:0000256" key="4">
    <source>
        <dbReference type="ARBA" id="ARBA00013081"/>
    </source>
</evidence>
<dbReference type="SMART" id="SM00195">
    <property type="entry name" value="DSPc"/>
    <property type="match status" value="2"/>
</dbReference>
<evidence type="ECO:0000256" key="10">
    <source>
        <dbReference type="ARBA" id="ARBA00051722"/>
    </source>
</evidence>
<dbReference type="InterPro" id="IPR000387">
    <property type="entry name" value="Tyr_Pase_dom"/>
</dbReference>
<gene>
    <name evidence="17" type="primary">DUSP13</name>
</gene>
<comment type="function">
    <text evidence="11">Dual specificity phosphatase that dephosphorylates MAPK8/JNK and MAPK14/p38, but not MAPK1/ERK2, in vitro. Exhibits intrinsic phosphatase activity towards both phospho-seryl/threonyl and -tyrosyl residues, with similar specific activities in vitro.</text>
</comment>